<evidence type="ECO:0000256" key="9">
    <source>
        <dbReference type="SAM" id="MobiDB-lite"/>
    </source>
</evidence>
<dbReference type="RefSeq" id="WP_344871744.1">
    <property type="nucleotide sequence ID" value="NZ_BAAAZP010000003.1"/>
</dbReference>
<evidence type="ECO:0000313" key="12">
    <source>
        <dbReference type="Proteomes" id="UP001500902"/>
    </source>
</evidence>
<evidence type="ECO:0000256" key="2">
    <source>
        <dbReference type="ARBA" id="ARBA00022448"/>
    </source>
</evidence>
<dbReference type="CDD" id="cd06261">
    <property type="entry name" value="TM_PBP2"/>
    <property type="match status" value="1"/>
</dbReference>
<evidence type="ECO:0000256" key="3">
    <source>
        <dbReference type="ARBA" id="ARBA00022475"/>
    </source>
</evidence>
<evidence type="ECO:0000256" key="5">
    <source>
        <dbReference type="ARBA" id="ARBA00022692"/>
    </source>
</evidence>
<feature type="domain" description="ABC transmembrane type-1" evidence="10">
    <location>
        <begin position="71"/>
        <end position="272"/>
    </location>
</feature>
<reference evidence="12" key="1">
    <citation type="journal article" date="2019" name="Int. J. Syst. Evol. Microbiol.">
        <title>The Global Catalogue of Microorganisms (GCM) 10K type strain sequencing project: providing services to taxonomists for standard genome sequencing and annotation.</title>
        <authorList>
            <consortium name="The Broad Institute Genomics Platform"/>
            <consortium name="The Broad Institute Genome Sequencing Center for Infectious Disease"/>
            <person name="Wu L."/>
            <person name="Ma J."/>
        </authorList>
    </citation>
    <scope>NUCLEOTIDE SEQUENCE [LARGE SCALE GENOMIC DNA]</scope>
    <source>
        <strain evidence="12">JCM 16904</strain>
    </source>
</reference>
<dbReference type="Pfam" id="PF00528">
    <property type="entry name" value="BPD_transp_1"/>
    <property type="match status" value="1"/>
</dbReference>
<comment type="caution">
    <text evidence="11">The sequence shown here is derived from an EMBL/GenBank/DDBJ whole genome shotgun (WGS) entry which is preliminary data.</text>
</comment>
<gene>
    <name evidence="11" type="ORF">GCM10022224_001080</name>
</gene>
<dbReference type="PROSITE" id="PS50928">
    <property type="entry name" value="ABC_TM1"/>
    <property type="match status" value="1"/>
</dbReference>
<accession>A0ABP7AXQ9</accession>
<protein>
    <submittedName>
        <fullName evidence="11">ABC transporter permease subunit</fullName>
    </submittedName>
</protein>
<dbReference type="EMBL" id="BAAAZP010000003">
    <property type="protein sequence ID" value="GAA3642560.1"/>
    <property type="molecule type" value="Genomic_DNA"/>
</dbReference>
<proteinExistence type="inferred from homology"/>
<organism evidence="11 12">
    <name type="scientific">Nonomuraea antimicrobica</name>
    <dbReference type="NCBI Taxonomy" id="561173"/>
    <lineage>
        <taxon>Bacteria</taxon>
        <taxon>Bacillati</taxon>
        <taxon>Actinomycetota</taxon>
        <taxon>Actinomycetes</taxon>
        <taxon>Streptosporangiales</taxon>
        <taxon>Streptosporangiaceae</taxon>
        <taxon>Nonomuraea</taxon>
    </lineage>
</organism>
<dbReference type="SUPFAM" id="SSF161098">
    <property type="entry name" value="MetI-like"/>
    <property type="match status" value="1"/>
</dbReference>
<dbReference type="InterPro" id="IPR035906">
    <property type="entry name" value="MetI-like_sf"/>
</dbReference>
<evidence type="ECO:0000313" key="11">
    <source>
        <dbReference type="EMBL" id="GAA3642560.1"/>
    </source>
</evidence>
<keyword evidence="5 8" id="KW-0812">Transmembrane</keyword>
<sequence length="304" mass="32656">MAALTGLERVSGAEARRPRAWWRGLVFLTAGIYFLVPLGTSFWYTVHTPGAGVSFSAYGELLTADGFVRSLSLSLGLALATIVLVLLLALPAMLAVRLFAPRLGPVMEVLCTLPLVVPPITFVAGIGTSLRDGTEVLAPTPFWATLIAVQDPAFPVVLVLAYVVLVLPFVYRSLDAGLRTMDVRTLVEAARSLGASWPYVLARVIVPNLRSALASASFLTLALVLGEYTVASLLGYEPFAVWIVTVSGSKGQLSVAVSILSLLLIWVLLLAVSTVFGRSRKSREPRSSRTTSRKSRTSRKEKGK</sequence>
<dbReference type="PANTHER" id="PTHR43357:SF4">
    <property type="entry name" value="INNER MEMBRANE ABC TRANSPORTER PERMEASE PROTEIN YDCV"/>
    <property type="match status" value="1"/>
</dbReference>
<dbReference type="Proteomes" id="UP001500902">
    <property type="component" value="Unassembled WGS sequence"/>
</dbReference>
<keyword evidence="7 8" id="KW-0472">Membrane</keyword>
<evidence type="ECO:0000256" key="4">
    <source>
        <dbReference type="ARBA" id="ARBA00022519"/>
    </source>
</evidence>
<keyword evidence="4" id="KW-0997">Cell inner membrane</keyword>
<evidence type="ECO:0000256" key="1">
    <source>
        <dbReference type="ARBA" id="ARBA00004429"/>
    </source>
</evidence>
<evidence type="ECO:0000256" key="6">
    <source>
        <dbReference type="ARBA" id="ARBA00022989"/>
    </source>
</evidence>
<name>A0ABP7AXQ9_9ACTN</name>
<dbReference type="Gene3D" id="1.10.3720.10">
    <property type="entry name" value="MetI-like"/>
    <property type="match status" value="1"/>
</dbReference>
<feature type="transmembrane region" description="Helical" evidence="8">
    <location>
        <begin position="255"/>
        <end position="276"/>
    </location>
</feature>
<evidence type="ECO:0000256" key="7">
    <source>
        <dbReference type="ARBA" id="ARBA00023136"/>
    </source>
</evidence>
<evidence type="ECO:0000259" key="10">
    <source>
        <dbReference type="PROSITE" id="PS50928"/>
    </source>
</evidence>
<keyword evidence="12" id="KW-1185">Reference proteome</keyword>
<dbReference type="InterPro" id="IPR000515">
    <property type="entry name" value="MetI-like"/>
</dbReference>
<comment type="subcellular location">
    <subcellularLocation>
        <location evidence="1">Cell inner membrane</location>
        <topology evidence="1">Multi-pass membrane protein</topology>
    </subcellularLocation>
    <subcellularLocation>
        <location evidence="8">Cell membrane</location>
        <topology evidence="8">Multi-pass membrane protein</topology>
    </subcellularLocation>
</comment>
<feature type="transmembrane region" description="Helical" evidence="8">
    <location>
        <begin position="106"/>
        <end position="127"/>
    </location>
</feature>
<feature type="transmembrane region" description="Helical" evidence="8">
    <location>
        <begin position="212"/>
        <end position="235"/>
    </location>
</feature>
<keyword evidence="2 8" id="KW-0813">Transport</keyword>
<dbReference type="PANTHER" id="PTHR43357">
    <property type="entry name" value="INNER MEMBRANE ABC TRANSPORTER PERMEASE PROTEIN YDCV"/>
    <property type="match status" value="1"/>
</dbReference>
<keyword evidence="3" id="KW-1003">Cell membrane</keyword>
<keyword evidence="6 8" id="KW-1133">Transmembrane helix</keyword>
<feature type="transmembrane region" description="Helical" evidence="8">
    <location>
        <begin position="153"/>
        <end position="171"/>
    </location>
</feature>
<evidence type="ECO:0000256" key="8">
    <source>
        <dbReference type="RuleBase" id="RU363032"/>
    </source>
</evidence>
<comment type="similarity">
    <text evidence="8">Belongs to the binding-protein-dependent transport system permease family.</text>
</comment>
<feature type="transmembrane region" description="Helical" evidence="8">
    <location>
        <begin position="66"/>
        <end position="94"/>
    </location>
</feature>
<feature type="region of interest" description="Disordered" evidence="9">
    <location>
        <begin position="281"/>
        <end position="304"/>
    </location>
</feature>
<feature type="transmembrane region" description="Helical" evidence="8">
    <location>
        <begin position="21"/>
        <end position="46"/>
    </location>
</feature>